<proteinExistence type="predicted"/>
<organism evidence="2 3">
    <name type="scientific">Apostasia shenzhenica</name>
    <dbReference type="NCBI Taxonomy" id="1088818"/>
    <lineage>
        <taxon>Eukaryota</taxon>
        <taxon>Viridiplantae</taxon>
        <taxon>Streptophyta</taxon>
        <taxon>Embryophyta</taxon>
        <taxon>Tracheophyta</taxon>
        <taxon>Spermatophyta</taxon>
        <taxon>Magnoliopsida</taxon>
        <taxon>Liliopsida</taxon>
        <taxon>Asparagales</taxon>
        <taxon>Orchidaceae</taxon>
        <taxon>Apostasioideae</taxon>
        <taxon>Apostasia</taxon>
    </lineage>
</organism>
<dbReference type="Proteomes" id="UP000236161">
    <property type="component" value="Unassembled WGS sequence"/>
</dbReference>
<keyword evidence="3" id="KW-1185">Reference proteome</keyword>
<feature type="region of interest" description="Disordered" evidence="1">
    <location>
        <begin position="1"/>
        <end position="42"/>
    </location>
</feature>
<feature type="compositionally biased region" description="Polar residues" evidence="1">
    <location>
        <begin position="1"/>
        <end position="11"/>
    </location>
</feature>
<gene>
    <name evidence="2" type="ORF">AXF42_Ash000253</name>
</gene>
<accession>A0A2I0AFU4</accession>
<feature type="compositionally biased region" description="Polar residues" evidence="1">
    <location>
        <begin position="31"/>
        <end position="40"/>
    </location>
</feature>
<protein>
    <submittedName>
        <fullName evidence="2">Uncharacterized protein</fullName>
    </submittedName>
</protein>
<evidence type="ECO:0000256" key="1">
    <source>
        <dbReference type="SAM" id="MobiDB-lite"/>
    </source>
</evidence>
<dbReference type="AlphaFoldDB" id="A0A2I0AFU4"/>
<dbReference type="EMBL" id="KZ451982">
    <property type="protein sequence ID" value="PKA54420.1"/>
    <property type="molecule type" value="Genomic_DNA"/>
</dbReference>
<evidence type="ECO:0000313" key="2">
    <source>
        <dbReference type="EMBL" id="PKA54420.1"/>
    </source>
</evidence>
<evidence type="ECO:0000313" key="3">
    <source>
        <dbReference type="Proteomes" id="UP000236161"/>
    </source>
</evidence>
<name>A0A2I0AFU4_9ASPA</name>
<sequence>MGDLLGSTQARSFPKAKADNTSTMRSRDVTQTESSMNAQGKSWRVESKYQGKLFEMFIQ</sequence>
<reference evidence="2 3" key="1">
    <citation type="journal article" date="2017" name="Nature">
        <title>The Apostasia genome and the evolution of orchids.</title>
        <authorList>
            <person name="Zhang G.Q."/>
            <person name="Liu K.W."/>
            <person name="Li Z."/>
            <person name="Lohaus R."/>
            <person name="Hsiao Y.Y."/>
            <person name="Niu S.C."/>
            <person name="Wang J.Y."/>
            <person name="Lin Y.C."/>
            <person name="Xu Q."/>
            <person name="Chen L.J."/>
            <person name="Yoshida K."/>
            <person name="Fujiwara S."/>
            <person name="Wang Z.W."/>
            <person name="Zhang Y.Q."/>
            <person name="Mitsuda N."/>
            <person name="Wang M."/>
            <person name="Liu G.H."/>
            <person name="Pecoraro L."/>
            <person name="Huang H.X."/>
            <person name="Xiao X.J."/>
            <person name="Lin M."/>
            <person name="Wu X.Y."/>
            <person name="Wu W.L."/>
            <person name="Chen Y.Y."/>
            <person name="Chang S.B."/>
            <person name="Sakamoto S."/>
            <person name="Ohme-Takagi M."/>
            <person name="Yagi M."/>
            <person name="Zeng S.J."/>
            <person name="Shen C.Y."/>
            <person name="Yeh C.M."/>
            <person name="Luo Y.B."/>
            <person name="Tsai W.C."/>
            <person name="Van de Peer Y."/>
            <person name="Liu Z.J."/>
        </authorList>
    </citation>
    <scope>NUCLEOTIDE SEQUENCE [LARGE SCALE GENOMIC DNA]</scope>
    <source>
        <strain evidence="3">cv. Shenzhen</strain>
        <tissue evidence="2">Stem</tissue>
    </source>
</reference>